<dbReference type="InterPro" id="IPR010998">
    <property type="entry name" value="Integrase_recombinase_N"/>
</dbReference>
<dbReference type="PROSITE" id="PS51898">
    <property type="entry name" value="TYR_RECOMBINASE"/>
    <property type="match status" value="1"/>
</dbReference>
<dbReference type="PROSITE" id="PS51900">
    <property type="entry name" value="CB"/>
    <property type="match status" value="1"/>
</dbReference>
<organism evidence="8 9">
    <name type="scientific">Morganella morganii</name>
    <name type="common">Proteus morganii</name>
    <dbReference type="NCBI Taxonomy" id="582"/>
    <lineage>
        <taxon>Bacteria</taxon>
        <taxon>Pseudomonadati</taxon>
        <taxon>Pseudomonadota</taxon>
        <taxon>Gammaproteobacteria</taxon>
        <taxon>Enterobacterales</taxon>
        <taxon>Morganellaceae</taxon>
        <taxon>Morganella</taxon>
    </lineage>
</organism>
<dbReference type="CDD" id="cd00801">
    <property type="entry name" value="INT_P4_C"/>
    <property type="match status" value="1"/>
</dbReference>
<keyword evidence="3 5" id="KW-0238">DNA-binding</keyword>
<dbReference type="InterPro" id="IPR011010">
    <property type="entry name" value="DNA_brk_join_enz"/>
</dbReference>
<dbReference type="InterPro" id="IPR025166">
    <property type="entry name" value="Integrase_DNA_bind_dom"/>
</dbReference>
<evidence type="ECO:0000256" key="5">
    <source>
        <dbReference type="PROSITE-ProRule" id="PRU01248"/>
    </source>
</evidence>
<dbReference type="InterPro" id="IPR013762">
    <property type="entry name" value="Integrase-like_cat_sf"/>
</dbReference>
<dbReference type="Pfam" id="PF00589">
    <property type="entry name" value="Phage_integrase"/>
    <property type="match status" value="1"/>
</dbReference>
<dbReference type="AlphaFoldDB" id="A0AAE4FDB6"/>
<keyword evidence="2" id="KW-0229">DNA integration</keyword>
<dbReference type="InterPro" id="IPR038488">
    <property type="entry name" value="Integrase_DNA-bd_sf"/>
</dbReference>
<evidence type="ECO:0000256" key="3">
    <source>
        <dbReference type="ARBA" id="ARBA00023125"/>
    </source>
</evidence>
<evidence type="ECO:0000256" key="4">
    <source>
        <dbReference type="ARBA" id="ARBA00023172"/>
    </source>
</evidence>
<evidence type="ECO:0000256" key="1">
    <source>
        <dbReference type="ARBA" id="ARBA00008857"/>
    </source>
</evidence>
<name>A0AAE4FDB6_MORMO</name>
<evidence type="ECO:0000259" key="6">
    <source>
        <dbReference type="PROSITE" id="PS51898"/>
    </source>
</evidence>
<comment type="similarity">
    <text evidence="1">Belongs to the 'phage' integrase family.</text>
</comment>
<dbReference type="RefSeq" id="WP_109882353.1">
    <property type="nucleotide sequence ID" value="NZ_BGLW01000018.1"/>
</dbReference>
<dbReference type="Gene3D" id="1.10.443.10">
    <property type="entry name" value="Intergrase catalytic core"/>
    <property type="match status" value="1"/>
</dbReference>
<dbReference type="Pfam" id="PF22022">
    <property type="entry name" value="Phage_int_M"/>
    <property type="match status" value="1"/>
</dbReference>
<comment type="caution">
    <text evidence="8">The sequence shown here is derived from an EMBL/GenBank/DDBJ whole genome shotgun (WGS) entry which is preliminary data.</text>
</comment>
<dbReference type="InterPro" id="IPR050808">
    <property type="entry name" value="Phage_Integrase"/>
</dbReference>
<dbReference type="Pfam" id="PF13356">
    <property type="entry name" value="Arm-DNA-bind_3"/>
    <property type="match status" value="1"/>
</dbReference>
<dbReference type="EMBL" id="JAPKIY010000013">
    <property type="protein sequence ID" value="MDS0898015.1"/>
    <property type="molecule type" value="Genomic_DNA"/>
</dbReference>
<evidence type="ECO:0000259" key="7">
    <source>
        <dbReference type="PROSITE" id="PS51900"/>
    </source>
</evidence>
<dbReference type="PANTHER" id="PTHR30629:SF2">
    <property type="entry name" value="PROPHAGE INTEGRASE INTS-RELATED"/>
    <property type="match status" value="1"/>
</dbReference>
<evidence type="ECO:0000256" key="2">
    <source>
        <dbReference type="ARBA" id="ARBA00022908"/>
    </source>
</evidence>
<reference evidence="8" key="1">
    <citation type="submission" date="2023-02" db="EMBL/GenBank/DDBJ databases">
        <title>Detection, antimicrobial susceptibility and genomic characterization of NDM-producing species of Morganellaceae, Yersiniaceae, and Enterobacteriaceae other than Klebsiella.</title>
        <authorList>
            <person name="Camargo C.H."/>
            <person name="Sacchi C.T."/>
            <person name="Campos K.R."/>
        </authorList>
    </citation>
    <scope>NUCLEOTIDE SEQUENCE</scope>
    <source>
        <strain evidence="8">1189_21</strain>
    </source>
</reference>
<dbReference type="Gene3D" id="3.30.160.390">
    <property type="entry name" value="Integrase, DNA-binding domain"/>
    <property type="match status" value="1"/>
</dbReference>
<evidence type="ECO:0000313" key="8">
    <source>
        <dbReference type="EMBL" id="MDS0898015.1"/>
    </source>
</evidence>
<dbReference type="PANTHER" id="PTHR30629">
    <property type="entry name" value="PROPHAGE INTEGRASE"/>
    <property type="match status" value="1"/>
</dbReference>
<dbReference type="Gene3D" id="1.10.150.130">
    <property type="match status" value="1"/>
</dbReference>
<protein>
    <submittedName>
        <fullName evidence="8">Tyrosine-type recombinase/integrase</fullName>
    </submittedName>
</protein>
<dbReference type="InterPro" id="IPR044068">
    <property type="entry name" value="CB"/>
</dbReference>
<sequence length="389" mass="44729">MKLSARQVETAKPEIKDYKLPDGAGLFLLVKTNGAKYWRYRYQFAGREKMYAIGVYPDVSLADARTKRDEARLKLKEGIDPVKARQVKIVSGRENTFRRLSVEWHEFKKSRWSEGYASDILEAFNKDIYPLIGDLPVDSIEPIYALKALSAIEQRGATEKASKVRRWTSEVFKYAIATGRAKYNPVAELRSAMRGHVSSRYPFLLLHEIPDFLSALENYAGNPVTVIATKMLMLSGLRTVELRKGEWSEVDFDNKTWTIPKERMKKRKAHIVPLSDQLVALLHELQRYSGRYTCMFPGRSDPMKPMSEGTVNGLIKRVGFEGRVVGHGFRHTMSTILNEKGFSSDWIELQLAHVDKNIIRGTYNHALYLDGRREMLQWYADEIDRQCLI</sequence>
<proteinExistence type="inferred from homology"/>
<dbReference type="SUPFAM" id="SSF56349">
    <property type="entry name" value="DNA breaking-rejoining enzymes"/>
    <property type="match status" value="1"/>
</dbReference>
<accession>A0AAE4FDB6</accession>
<feature type="domain" description="Core-binding (CB)" evidence="7">
    <location>
        <begin position="95"/>
        <end position="176"/>
    </location>
</feature>
<dbReference type="InterPro" id="IPR053876">
    <property type="entry name" value="Phage_int_M"/>
</dbReference>
<dbReference type="InterPro" id="IPR002104">
    <property type="entry name" value="Integrase_catalytic"/>
</dbReference>
<dbReference type="GO" id="GO:0015074">
    <property type="term" value="P:DNA integration"/>
    <property type="evidence" value="ECO:0007669"/>
    <property type="project" value="UniProtKB-KW"/>
</dbReference>
<keyword evidence="4" id="KW-0233">DNA recombination</keyword>
<gene>
    <name evidence="8" type="ORF">OSC06_08515</name>
</gene>
<feature type="domain" description="Tyr recombinase" evidence="6">
    <location>
        <begin position="199"/>
        <end position="376"/>
    </location>
</feature>
<dbReference type="GO" id="GO:0006310">
    <property type="term" value="P:DNA recombination"/>
    <property type="evidence" value="ECO:0007669"/>
    <property type="project" value="UniProtKB-KW"/>
</dbReference>
<dbReference type="GO" id="GO:0003677">
    <property type="term" value="F:DNA binding"/>
    <property type="evidence" value="ECO:0007669"/>
    <property type="project" value="UniProtKB-UniRule"/>
</dbReference>
<dbReference type="Proteomes" id="UP001182247">
    <property type="component" value="Unassembled WGS sequence"/>
</dbReference>
<evidence type="ECO:0000313" key="9">
    <source>
        <dbReference type="Proteomes" id="UP001182247"/>
    </source>
</evidence>